<feature type="transmembrane region" description="Helical" evidence="6">
    <location>
        <begin position="81"/>
        <end position="97"/>
    </location>
</feature>
<feature type="region of interest" description="Disordered" evidence="5">
    <location>
        <begin position="1"/>
        <end position="23"/>
    </location>
</feature>
<dbReference type="Proteomes" id="UP000310158">
    <property type="component" value="Unassembled WGS sequence"/>
</dbReference>
<dbReference type="GO" id="GO:0032469">
    <property type="term" value="P:endoplasmic reticulum calcium ion homeostasis"/>
    <property type="evidence" value="ECO:0007669"/>
    <property type="project" value="InterPro"/>
</dbReference>
<dbReference type="EMBL" id="SGPL01000887">
    <property type="protein sequence ID" value="THH06361.1"/>
    <property type="molecule type" value="Genomic_DNA"/>
</dbReference>
<keyword evidence="2 6" id="KW-0812">Transmembrane</keyword>
<gene>
    <name evidence="7" type="ORF">EW146_g9635</name>
</gene>
<name>A0A4S4L609_9AGAM</name>
<evidence type="ECO:0000313" key="8">
    <source>
        <dbReference type="Proteomes" id="UP000310158"/>
    </source>
</evidence>
<comment type="caution">
    <text evidence="7">The sequence shown here is derived from an EMBL/GenBank/DDBJ whole genome shotgun (WGS) entry which is preliminary data.</text>
</comment>
<dbReference type="OrthoDB" id="10039147at2759"/>
<evidence type="ECO:0000256" key="6">
    <source>
        <dbReference type="SAM" id="Phobius"/>
    </source>
</evidence>
<dbReference type="GO" id="GO:0016020">
    <property type="term" value="C:membrane"/>
    <property type="evidence" value="ECO:0007669"/>
    <property type="project" value="UniProtKB-SubCell"/>
</dbReference>
<evidence type="ECO:0008006" key="9">
    <source>
        <dbReference type="Google" id="ProtNLM"/>
    </source>
</evidence>
<evidence type="ECO:0000313" key="7">
    <source>
        <dbReference type="EMBL" id="THH06361.1"/>
    </source>
</evidence>
<comment type="subcellular location">
    <subcellularLocation>
        <location evidence="1">Membrane</location>
        <topology evidence="1">Single-pass membrane protein</topology>
    </subcellularLocation>
</comment>
<dbReference type="AlphaFoldDB" id="A0A4S4L609"/>
<keyword evidence="8" id="KW-1185">Reference proteome</keyword>
<evidence type="ECO:0000256" key="2">
    <source>
        <dbReference type="ARBA" id="ARBA00022692"/>
    </source>
</evidence>
<evidence type="ECO:0000256" key="4">
    <source>
        <dbReference type="ARBA" id="ARBA00023136"/>
    </source>
</evidence>
<dbReference type="PANTHER" id="PTHR12883">
    <property type="entry name" value="ADIPOCYTE-SPECIFIC PROTEIN 4-RELATED"/>
    <property type="match status" value="1"/>
</dbReference>
<proteinExistence type="predicted"/>
<dbReference type="GO" id="GO:0005783">
    <property type="term" value="C:endoplasmic reticulum"/>
    <property type="evidence" value="ECO:0007669"/>
    <property type="project" value="InterPro"/>
</dbReference>
<accession>A0A4S4L609</accession>
<keyword evidence="4 6" id="KW-0472">Membrane</keyword>
<feature type="region of interest" description="Disordered" evidence="5">
    <location>
        <begin position="347"/>
        <end position="369"/>
    </location>
</feature>
<dbReference type="GO" id="GO:0005509">
    <property type="term" value="F:calcium ion binding"/>
    <property type="evidence" value="ECO:0007669"/>
    <property type="project" value="InterPro"/>
</dbReference>
<dbReference type="InterPro" id="IPR012879">
    <property type="entry name" value="CCDC47"/>
</dbReference>
<reference evidence="7 8" key="1">
    <citation type="submission" date="2019-02" db="EMBL/GenBank/DDBJ databases">
        <title>Genome sequencing of the rare red list fungi Bondarzewia mesenterica.</title>
        <authorList>
            <person name="Buettner E."/>
            <person name="Kellner H."/>
        </authorList>
    </citation>
    <scope>NUCLEOTIDE SEQUENCE [LARGE SCALE GENOMIC DNA]</scope>
    <source>
        <strain evidence="7 8">DSM 108281</strain>
    </source>
</reference>
<evidence type="ECO:0000256" key="3">
    <source>
        <dbReference type="ARBA" id="ARBA00022989"/>
    </source>
</evidence>
<organism evidence="7 8">
    <name type="scientific">Bondarzewia mesenterica</name>
    <dbReference type="NCBI Taxonomy" id="1095465"/>
    <lineage>
        <taxon>Eukaryota</taxon>
        <taxon>Fungi</taxon>
        <taxon>Dikarya</taxon>
        <taxon>Basidiomycota</taxon>
        <taxon>Agaricomycotina</taxon>
        <taxon>Agaricomycetes</taxon>
        <taxon>Russulales</taxon>
        <taxon>Bondarzewiaceae</taxon>
        <taxon>Bondarzewia</taxon>
    </lineage>
</organism>
<keyword evidence="3 6" id="KW-1133">Transmembrane helix</keyword>
<evidence type="ECO:0000256" key="5">
    <source>
        <dbReference type="SAM" id="MobiDB-lite"/>
    </source>
</evidence>
<sequence length="402" mass="46020">MQVNRTTIRHANPNPSTHSVPRDLVPPSFPLSSMSNPILAPLSNLFQYFTPPPPVLHPDYEGLEFSWKFFVFRPALLKNEVFLLSGILLYLLFFWLGKRNNEKRANGWLDAHAALYETQFSHPSHGGLTQDGYSDFFDFSTGRRNVASLHTIFTLRPRHDLLQLIYQFCYANIYDLNWTPTDEIQLDFKLANPSVPDIIWALVTKHELRLIKHSRWDLTFTRATDNAAVPNTLTVMSEFADVTENVLKVAGPVLSALQDPKILPYFRSLSITDQPRDRPSTRDHPREKHVILSLSSLPPSATADTVPLITALFTFIDNLGKITLRPETKSKIKKVRDDFLKDLKEEAEKEKREEAADARQAAKKKAEEERIAKLSAAAQQKIIERDRKRNLRKTQGRVSVRK</sequence>
<dbReference type="PANTHER" id="PTHR12883:SF0">
    <property type="entry name" value="PAT COMPLEX SUBUNIT CCDC47"/>
    <property type="match status" value="1"/>
</dbReference>
<protein>
    <recommendedName>
        <fullName evidence="9">DUF1682-domain-containing protein</fullName>
    </recommendedName>
</protein>
<evidence type="ECO:0000256" key="1">
    <source>
        <dbReference type="ARBA" id="ARBA00004167"/>
    </source>
</evidence>
<dbReference type="Pfam" id="PF07946">
    <property type="entry name" value="CCDC47"/>
    <property type="match status" value="1"/>
</dbReference>
<feature type="compositionally biased region" description="Basic and acidic residues" evidence="5">
    <location>
        <begin position="347"/>
        <end position="357"/>
    </location>
</feature>